<proteinExistence type="predicted"/>
<evidence type="ECO:0000256" key="6">
    <source>
        <dbReference type="ARBA" id="ARBA00023180"/>
    </source>
</evidence>
<evidence type="ECO:0000256" key="9">
    <source>
        <dbReference type="ARBA" id="ARBA00048317"/>
    </source>
</evidence>
<dbReference type="InterPro" id="IPR007657">
    <property type="entry name" value="Glycosyltransferase_61"/>
</dbReference>
<evidence type="ECO:0000256" key="5">
    <source>
        <dbReference type="ARBA" id="ARBA00022824"/>
    </source>
</evidence>
<keyword evidence="3" id="KW-0808">Transferase</keyword>
<dbReference type="Proteomes" id="UP001255856">
    <property type="component" value="Unassembled WGS sequence"/>
</dbReference>
<dbReference type="PANTHER" id="PTHR20961">
    <property type="entry name" value="GLYCOSYLTRANSFERASE"/>
    <property type="match status" value="1"/>
</dbReference>
<evidence type="ECO:0000256" key="7">
    <source>
        <dbReference type="ARBA" id="ARBA00040944"/>
    </source>
</evidence>
<comment type="catalytic activity">
    <reaction evidence="9">
        <text>L-seryl-[protein] + UDP-N-acetyl-alpha-D-glucosamine = 3-O-(N-acetyl-beta-D-glucosaminyl)-L-seryl-[protein] + UDP + H(+)</text>
        <dbReference type="Rhea" id="RHEA:48904"/>
        <dbReference type="Rhea" id="RHEA-COMP:9863"/>
        <dbReference type="Rhea" id="RHEA-COMP:12251"/>
        <dbReference type="ChEBI" id="CHEBI:15378"/>
        <dbReference type="ChEBI" id="CHEBI:29999"/>
        <dbReference type="ChEBI" id="CHEBI:57705"/>
        <dbReference type="ChEBI" id="CHEBI:58223"/>
        <dbReference type="ChEBI" id="CHEBI:90838"/>
        <dbReference type="EC" id="2.4.1.255"/>
    </reaction>
</comment>
<dbReference type="GO" id="GO:0005794">
    <property type="term" value="C:Golgi apparatus"/>
    <property type="evidence" value="ECO:0007669"/>
    <property type="project" value="UniProtKB-ARBA"/>
</dbReference>
<comment type="caution">
    <text evidence="12">The sequence shown here is derived from an EMBL/GenBank/DDBJ whole genome shotgun (WGS) entry which is preliminary data.</text>
</comment>
<dbReference type="EC" id="2.4.1.255" evidence="1"/>
<keyword evidence="2" id="KW-0328">Glycosyltransferase</keyword>
<dbReference type="EMBL" id="JASFZW010000007">
    <property type="protein sequence ID" value="KAK2077117.1"/>
    <property type="molecule type" value="Genomic_DNA"/>
</dbReference>
<evidence type="ECO:0000256" key="1">
    <source>
        <dbReference type="ARBA" id="ARBA00011970"/>
    </source>
</evidence>
<dbReference type="GO" id="GO:0016763">
    <property type="term" value="F:pentosyltransferase activity"/>
    <property type="evidence" value="ECO:0007669"/>
    <property type="project" value="UniProtKB-ARBA"/>
</dbReference>
<dbReference type="GO" id="GO:0097363">
    <property type="term" value="F:protein O-acetylglucosaminyltransferase activity"/>
    <property type="evidence" value="ECO:0007669"/>
    <property type="project" value="UniProtKB-EC"/>
</dbReference>
<protein>
    <recommendedName>
        <fullName evidence="7">EGF domain-specific O-linked N-acetylglucosamine transferase</fullName>
        <ecNumber evidence="1">2.4.1.255</ecNumber>
    </recommendedName>
    <alternativeName>
        <fullName evidence="8">Extracellular O-linked N-acetylglucosamine transferase</fullName>
    </alternativeName>
</protein>
<accession>A0AAD9MHN8</accession>
<sequence length="456" mass="50029">MRPEAQSPESAYCQEHFGSIWLQRWNAVAELDCVPPATPHGAGHASRVICRRRHDEHMPAASAPHSLCDLENVVIDPSLAPRAPCPRHRPGYMCTSRTYHRYDPGSFRVRCAWGGGAFNASRYSRDHGRDIFEAVSAGADASEDVTQAPTAASLPTLLVTREIHEHANLYHTLTDLLNAHVTLRVLGWTRWSVLLMDDHPAGGMDEFWARLEAAGRGEAVGEAAAVGGGRRPTRFLRAAVPPPGYSSLLFAHLYEDNSCAENTELFRGFRLFILELFGIRDKGGRDGGASLKELSTKGAAPAPLRMTVISRRLGPKRRRLARRIANEDALLAALRSLGPLDGRSVEAELVDMGALSLGAQLRLVQQTDLLVGMHGAGLAHALLARPGSALLELWPQRDGIWRCYEHFAEWAGLEYGRWANPDPGRHRKDGSGDLTTVDEVAVARLAEELLRRVAAR</sequence>
<evidence type="ECO:0000256" key="8">
    <source>
        <dbReference type="ARBA" id="ARBA00042574"/>
    </source>
</evidence>
<feature type="domain" description="Glycosyltransferase 61 catalytic" evidence="11">
    <location>
        <begin position="302"/>
        <end position="390"/>
    </location>
</feature>
<keyword evidence="4" id="KW-0732">Signal</keyword>
<evidence type="ECO:0000313" key="12">
    <source>
        <dbReference type="EMBL" id="KAK2077117.1"/>
    </source>
</evidence>
<organism evidence="12 13">
    <name type="scientific">Prototheca wickerhamii</name>
    <dbReference type="NCBI Taxonomy" id="3111"/>
    <lineage>
        <taxon>Eukaryota</taxon>
        <taxon>Viridiplantae</taxon>
        <taxon>Chlorophyta</taxon>
        <taxon>core chlorophytes</taxon>
        <taxon>Trebouxiophyceae</taxon>
        <taxon>Chlorellales</taxon>
        <taxon>Chlorellaceae</taxon>
        <taxon>Prototheca</taxon>
    </lineage>
</organism>
<keyword evidence="5" id="KW-0256">Endoplasmic reticulum</keyword>
<evidence type="ECO:0000313" key="13">
    <source>
        <dbReference type="Proteomes" id="UP001255856"/>
    </source>
</evidence>
<evidence type="ECO:0000256" key="10">
    <source>
        <dbReference type="ARBA" id="ARBA00049432"/>
    </source>
</evidence>
<evidence type="ECO:0000256" key="3">
    <source>
        <dbReference type="ARBA" id="ARBA00022679"/>
    </source>
</evidence>
<name>A0AAD9MHN8_PROWI</name>
<keyword evidence="6" id="KW-0325">Glycoprotein</keyword>
<reference evidence="12" key="1">
    <citation type="submission" date="2021-01" db="EMBL/GenBank/DDBJ databases">
        <authorList>
            <person name="Eckstrom K.M.E."/>
        </authorList>
    </citation>
    <scope>NUCLEOTIDE SEQUENCE</scope>
    <source>
        <strain evidence="12">UVCC 0001</strain>
    </source>
</reference>
<dbReference type="PANTHER" id="PTHR20961:SF148">
    <property type="entry name" value="EGF DOMAIN-SPECIFIC O-LINKED N-ACETYLGLUCOSAMINE TRANSFERASE"/>
    <property type="match status" value="1"/>
</dbReference>
<comment type="catalytic activity">
    <reaction evidence="10">
        <text>L-threonyl-[protein] + UDP-N-acetyl-alpha-D-glucosamine = 3-O-(N-acetyl-beta-D-glucosaminyl)-L-threonyl-[protein] + UDP + H(+)</text>
        <dbReference type="Rhea" id="RHEA:48908"/>
        <dbReference type="Rhea" id="RHEA-COMP:11060"/>
        <dbReference type="Rhea" id="RHEA-COMP:12252"/>
        <dbReference type="ChEBI" id="CHEBI:15378"/>
        <dbReference type="ChEBI" id="CHEBI:30013"/>
        <dbReference type="ChEBI" id="CHEBI:57705"/>
        <dbReference type="ChEBI" id="CHEBI:58223"/>
        <dbReference type="ChEBI" id="CHEBI:90840"/>
        <dbReference type="EC" id="2.4.1.255"/>
    </reaction>
</comment>
<evidence type="ECO:0000256" key="2">
    <source>
        <dbReference type="ARBA" id="ARBA00022676"/>
    </source>
</evidence>
<dbReference type="InterPro" id="IPR049625">
    <property type="entry name" value="Glyco_transf_61_cat"/>
</dbReference>
<evidence type="ECO:0000259" key="11">
    <source>
        <dbReference type="Pfam" id="PF04577"/>
    </source>
</evidence>
<dbReference type="AlphaFoldDB" id="A0AAD9MHN8"/>
<dbReference type="Pfam" id="PF04577">
    <property type="entry name" value="Glyco_transf_61"/>
    <property type="match status" value="1"/>
</dbReference>
<evidence type="ECO:0000256" key="4">
    <source>
        <dbReference type="ARBA" id="ARBA00022729"/>
    </source>
</evidence>
<keyword evidence="13" id="KW-1185">Reference proteome</keyword>
<gene>
    <name evidence="12" type="ORF">QBZ16_004751</name>
</gene>